<feature type="active site" description="Proton donor" evidence="7">
    <location>
        <position position="108"/>
    </location>
</feature>
<evidence type="ECO:0000256" key="1">
    <source>
        <dbReference type="ARBA" id="ARBA00006382"/>
    </source>
</evidence>
<dbReference type="Gene3D" id="3.40.50.720">
    <property type="entry name" value="NAD(P)-binding Rossmann-like Domain"/>
    <property type="match status" value="1"/>
</dbReference>
<dbReference type="SUPFAM" id="SSF51735">
    <property type="entry name" value="NAD(P)-binding Rossmann-fold domains"/>
    <property type="match status" value="1"/>
</dbReference>
<evidence type="ECO:0000256" key="8">
    <source>
        <dbReference type="PIRSR" id="PIRSR000185-3"/>
    </source>
</evidence>
<dbReference type="STRING" id="1157962.A0A250XCI8"/>
<dbReference type="PANTHER" id="PTHR11606:SF24">
    <property type="entry name" value="NAD-SPECIFIC GLUTAMATE DEHYDROGENASE"/>
    <property type="match status" value="1"/>
</dbReference>
<dbReference type="InterPro" id="IPR006097">
    <property type="entry name" value="Glu/Leu/Phe/Val/Trp_DH_dimer"/>
</dbReference>
<dbReference type="InterPro" id="IPR006096">
    <property type="entry name" value="Glu/Leu/Phe/Val/Trp_DH_C"/>
</dbReference>
<dbReference type="SUPFAM" id="SSF53223">
    <property type="entry name" value="Aminoacid dehydrogenase-like, N-terminal domain"/>
    <property type="match status" value="1"/>
</dbReference>
<protein>
    <recommendedName>
        <fullName evidence="6">Glutamate dehydrogenase</fullName>
    </recommendedName>
</protein>
<keyword evidence="3" id="KW-0520">NAD</keyword>
<evidence type="ECO:0000256" key="9">
    <source>
        <dbReference type="RuleBase" id="RU004417"/>
    </source>
</evidence>
<evidence type="ECO:0000259" key="10">
    <source>
        <dbReference type="SMART" id="SM00839"/>
    </source>
</evidence>
<dbReference type="Proteomes" id="UP000232323">
    <property type="component" value="Unassembled WGS sequence"/>
</dbReference>
<evidence type="ECO:0000256" key="7">
    <source>
        <dbReference type="PIRSR" id="PIRSR000185-1"/>
    </source>
</evidence>
<dbReference type="PROSITE" id="PS00074">
    <property type="entry name" value="GLFV_DEHYDROGENASE"/>
    <property type="match status" value="1"/>
</dbReference>
<dbReference type="PANTHER" id="PTHR11606">
    <property type="entry name" value="GLUTAMATE DEHYDROGENASE"/>
    <property type="match status" value="1"/>
</dbReference>
<name>A0A250XCI8_9CHLO</name>
<dbReference type="SMART" id="SM00839">
    <property type="entry name" value="ELFV_dehydrog"/>
    <property type="match status" value="1"/>
</dbReference>
<comment type="similarity">
    <text evidence="1 6 9">Belongs to the Glu/Leu/Phe/Val dehydrogenases family.</text>
</comment>
<keyword evidence="2 6" id="KW-0560">Oxidoreductase</keyword>
<evidence type="ECO:0000256" key="5">
    <source>
        <dbReference type="ARBA" id="ARBA00048577"/>
    </source>
</evidence>
<dbReference type="InterPro" id="IPR033524">
    <property type="entry name" value="Glu/Leu/Phe/Val_DH_AS"/>
</dbReference>
<dbReference type="AlphaFoldDB" id="A0A250XCI8"/>
<comment type="caution">
    <text evidence="11">The sequence shown here is derived from an EMBL/GenBank/DDBJ whole genome shotgun (WGS) entry which is preliminary data.</text>
</comment>
<sequence>MKEDTTREIILPTDVYVTEAAKRQGVADGVLRAIINPDKEVTTSLVLARENGEVDQFLAYRVQHNNTLGPFKGGIVFHPAVDIESMRSLASLNTWKAAVMNVPFGGAKGGIAVDPGTLSERENQKLTRKYVNAMQEVLGPSTDIPSSDIGTDERNMAWIFDQYSKIKGYSPAVVTGKPLHLHGSYGRDSAGGRGIAIAAREFLRKTLKSKLQGTTFAIQGFGKLGSWAAQYLADGGGRVIAVCSSETATFNEDGLDITALRAHLQTSPGALLAEFKGGQAISNDTSFLEMPCDILVPAAIAGTITGQIAERVQCGAVIEAGNGAITPEGDAVLQRRGIPVLPDVYAHGGFMVASFFEWTQNITNLRWEEDEVARKLDMHMVDAFKIISKIATDRRLTLRQAAYDVALQRITQADKNRGHA</sequence>
<dbReference type="OrthoDB" id="6718861at2759"/>
<comment type="catalytic activity">
    <reaction evidence="5">
        <text>L-glutamate + NADP(+) + H2O = 2-oxoglutarate + NH4(+) + NADPH + H(+)</text>
        <dbReference type="Rhea" id="RHEA:11612"/>
        <dbReference type="ChEBI" id="CHEBI:15377"/>
        <dbReference type="ChEBI" id="CHEBI:15378"/>
        <dbReference type="ChEBI" id="CHEBI:16810"/>
        <dbReference type="ChEBI" id="CHEBI:28938"/>
        <dbReference type="ChEBI" id="CHEBI:29985"/>
        <dbReference type="ChEBI" id="CHEBI:57783"/>
        <dbReference type="ChEBI" id="CHEBI:58349"/>
        <dbReference type="EC" id="1.4.1.3"/>
    </reaction>
</comment>
<dbReference type="InterPro" id="IPR006095">
    <property type="entry name" value="Glu/Leu/Phe/Val/Trp_DH"/>
</dbReference>
<evidence type="ECO:0000256" key="6">
    <source>
        <dbReference type="PIRNR" id="PIRNR000185"/>
    </source>
</evidence>
<organism evidence="11 12">
    <name type="scientific">Chlamydomonas eustigma</name>
    <dbReference type="NCBI Taxonomy" id="1157962"/>
    <lineage>
        <taxon>Eukaryota</taxon>
        <taxon>Viridiplantae</taxon>
        <taxon>Chlorophyta</taxon>
        <taxon>core chlorophytes</taxon>
        <taxon>Chlorophyceae</taxon>
        <taxon>CS clade</taxon>
        <taxon>Chlamydomonadales</taxon>
        <taxon>Chlamydomonadaceae</taxon>
        <taxon>Chlamydomonas</taxon>
    </lineage>
</organism>
<reference evidence="11 12" key="1">
    <citation type="submission" date="2017-08" db="EMBL/GenBank/DDBJ databases">
        <title>Acidophilic green algal genome provides insights into adaptation to an acidic environment.</title>
        <authorList>
            <person name="Hirooka S."/>
            <person name="Hirose Y."/>
            <person name="Kanesaki Y."/>
            <person name="Higuchi S."/>
            <person name="Fujiwara T."/>
            <person name="Onuma R."/>
            <person name="Era A."/>
            <person name="Ohbayashi R."/>
            <person name="Uzuka A."/>
            <person name="Nozaki H."/>
            <person name="Yoshikawa H."/>
            <person name="Miyagishima S.Y."/>
        </authorList>
    </citation>
    <scope>NUCLEOTIDE SEQUENCE [LARGE SCALE GENOMIC DNA]</scope>
    <source>
        <strain evidence="11 12">NIES-2499</strain>
    </source>
</reference>
<dbReference type="GO" id="GO:0004352">
    <property type="term" value="F:glutamate dehydrogenase (NAD+) activity"/>
    <property type="evidence" value="ECO:0007669"/>
    <property type="project" value="TreeGrafter"/>
</dbReference>
<evidence type="ECO:0000256" key="4">
    <source>
        <dbReference type="ARBA" id="ARBA00047867"/>
    </source>
</evidence>
<dbReference type="PRINTS" id="PR00082">
    <property type="entry name" value="GLFDHDRGNASE"/>
</dbReference>
<accession>A0A250XCI8</accession>
<gene>
    <name evidence="11" type="ORF">CEUSTIGMA_g8019.t1</name>
</gene>
<dbReference type="PIRSF" id="PIRSF000185">
    <property type="entry name" value="Glu_DH"/>
    <property type="match status" value="1"/>
</dbReference>
<dbReference type="InterPro" id="IPR036291">
    <property type="entry name" value="NAD(P)-bd_dom_sf"/>
</dbReference>
<evidence type="ECO:0000313" key="12">
    <source>
        <dbReference type="Proteomes" id="UP000232323"/>
    </source>
</evidence>
<dbReference type="InterPro" id="IPR046346">
    <property type="entry name" value="Aminoacid_DH-like_N_sf"/>
</dbReference>
<dbReference type="CDD" id="cd01076">
    <property type="entry name" value="NAD_bind_1_Glu_DH"/>
    <property type="match status" value="1"/>
</dbReference>
<dbReference type="EMBL" id="BEGY01000054">
    <property type="protein sequence ID" value="GAX80582.1"/>
    <property type="molecule type" value="Genomic_DNA"/>
</dbReference>
<dbReference type="InterPro" id="IPR014362">
    <property type="entry name" value="Glu_DH"/>
</dbReference>
<feature type="domain" description="Glutamate/phenylalanine/leucine/valine/L-tryptophan dehydrogenase C-terminal" evidence="10">
    <location>
        <begin position="184"/>
        <end position="418"/>
    </location>
</feature>
<dbReference type="Pfam" id="PF02812">
    <property type="entry name" value="ELFV_dehydrog_N"/>
    <property type="match status" value="1"/>
</dbReference>
<dbReference type="InterPro" id="IPR033922">
    <property type="entry name" value="NAD_bind_Glu_DH"/>
</dbReference>
<comment type="catalytic activity">
    <reaction evidence="4">
        <text>L-glutamate + NAD(+) + H2O = 2-oxoglutarate + NH4(+) + NADH + H(+)</text>
        <dbReference type="Rhea" id="RHEA:15133"/>
        <dbReference type="ChEBI" id="CHEBI:15377"/>
        <dbReference type="ChEBI" id="CHEBI:15378"/>
        <dbReference type="ChEBI" id="CHEBI:16810"/>
        <dbReference type="ChEBI" id="CHEBI:28938"/>
        <dbReference type="ChEBI" id="CHEBI:29985"/>
        <dbReference type="ChEBI" id="CHEBI:57540"/>
        <dbReference type="ChEBI" id="CHEBI:57945"/>
        <dbReference type="EC" id="1.4.1.3"/>
    </reaction>
</comment>
<evidence type="ECO:0000313" key="11">
    <source>
        <dbReference type="EMBL" id="GAX80582.1"/>
    </source>
</evidence>
<dbReference type="Gene3D" id="3.40.50.10860">
    <property type="entry name" value="Leucine Dehydrogenase, chain A, domain 1"/>
    <property type="match status" value="1"/>
</dbReference>
<proteinExistence type="inferred from homology"/>
<feature type="site" description="Important for catalysis" evidence="8">
    <location>
        <position position="148"/>
    </location>
</feature>
<evidence type="ECO:0000256" key="3">
    <source>
        <dbReference type="ARBA" id="ARBA00023027"/>
    </source>
</evidence>
<evidence type="ECO:0000256" key="2">
    <source>
        <dbReference type="ARBA" id="ARBA00023002"/>
    </source>
</evidence>
<dbReference type="GO" id="GO:0005739">
    <property type="term" value="C:mitochondrion"/>
    <property type="evidence" value="ECO:0007669"/>
    <property type="project" value="TreeGrafter"/>
</dbReference>
<dbReference type="GO" id="GO:0006538">
    <property type="term" value="P:L-glutamate catabolic process"/>
    <property type="evidence" value="ECO:0007669"/>
    <property type="project" value="TreeGrafter"/>
</dbReference>
<keyword evidence="12" id="KW-1185">Reference proteome</keyword>
<dbReference type="Pfam" id="PF00208">
    <property type="entry name" value="ELFV_dehydrog"/>
    <property type="match status" value="1"/>
</dbReference>